<proteinExistence type="predicted"/>
<reference evidence="1" key="1">
    <citation type="submission" date="2021-06" db="EMBL/GenBank/DDBJ databases">
        <authorList>
            <person name="Kallberg Y."/>
            <person name="Tangrot J."/>
            <person name="Rosling A."/>
        </authorList>
    </citation>
    <scope>NUCLEOTIDE SEQUENCE</scope>
    <source>
        <strain evidence="1">IN212</strain>
    </source>
</reference>
<name>A0A9N9JQD4_9GLOM</name>
<organism evidence="1 2">
    <name type="scientific">Racocetra fulgida</name>
    <dbReference type="NCBI Taxonomy" id="60492"/>
    <lineage>
        <taxon>Eukaryota</taxon>
        <taxon>Fungi</taxon>
        <taxon>Fungi incertae sedis</taxon>
        <taxon>Mucoromycota</taxon>
        <taxon>Glomeromycotina</taxon>
        <taxon>Glomeromycetes</taxon>
        <taxon>Diversisporales</taxon>
        <taxon>Gigasporaceae</taxon>
        <taxon>Racocetra</taxon>
    </lineage>
</organism>
<dbReference type="AlphaFoldDB" id="A0A9N9JQD4"/>
<gene>
    <name evidence="1" type="ORF">RFULGI_LOCUS16867</name>
</gene>
<evidence type="ECO:0000313" key="2">
    <source>
        <dbReference type="Proteomes" id="UP000789396"/>
    </source>
</evidence>
<keyword evidence="2" id="KW-1185">Reference proteome</keyword>
<feature type="non-terminal residue" evidence="1">
    <location>
        <position position="1"/>
    </location>
</feature>
<feature type="non-terminal residue" evidence="1">
    <location>
        <position position="40"/>
    </location>
</feature>
<comment type="caution">
    <text evidence="1">The sequence shown here is derived from an EMBL/GenBank/DDBJ whole genome shotgun (WGS) entry which is preliminary data.</text>
</comment>
<accession>A0A9N9JQD4</accession>
<protein>
    <submittedName>
        <fullName evidence="1">19711_t:CDS:1</fullName>
    </submittedName>
</protein>
<dbReference type="Proteomes" id="UP000789396">
    <property type="component" value="Unassembled WGS sequence"/>
</dbReference>
<dbReference type="EMBL" id="CAJVPZ010062649">
    <property type="protein sequence ID" value="CAG8792373.1"/>
    <property type="molecule type" value="Genomic_DNA"/>
</dbReference>
<sequence>FGILFSDQSQKSYQKDIKEDDKKNNEYEYARWFAKHRRVA</sequence>
<evidence type="ECO:0000313" key="1">
    <source>
        <dbReference type="EMBL" id="CAG8792373.1"/>
    </source>
</evidence>